<evidence type="ECO:0000313" key="2">
    <source>
        <dbReference type="Proteomes" id="UP000605259"/>
    </source>
</evidence>
<dbReference type="AlphaFoldDB" id="A0A917AXT2"/>
<dbReference type="InterPro" id="IPR015946">
    <property type="entry name" value="KH_dom-like_a/b"/>
</dbReference>
<dbReference type="EMBL" id="BMFK01000003">
    <property type="protein sequence ID" value="GGE78990.1"/>
    <property type="molecule type" value="Genomic_DNA"/>
</dbReference>
<reference evidence="1" key="1">
    <citation type="journal article" date="2014" name="Int. J. Syst. Evol. Microbiol.">
        <title>Complete genome sequence of Corynebacterium casei LMG S-19264T (=DSM 44701T), isolated from a smear-ripened cheese.</title>
        <authorList>
            <consortium name="US DOE Joint Genome Institute (JGI-PGF)"/>
            <person name="Walter F."/>
            <person name="Albersmeier A."/>
            <person name="Kalinowski J."/>
            <person name="Ruckert C."/>
        </authorList>
    </citation>
    <scope>NUCLEOTIDE SEQUENCE</scope>
    <source>
        <strain evidence="1">CGMCC 1.12698</strain>
    </source>
</reference>
<dbReference type="Pfam" id="PF02566">
    <property type="entry name" value="OsmC"/>
    <property type="match status" value="1"/>
</dbReference>
<dbReference type="Proteomes" id="UP000605259">
    <property type="component" value="Unassembled WGS sequence"/>
</dbReference>
<dbReference type="PANTHER" id="PTHR34352:SF1">
    <property type="entry name" value="PROTEIN YHFA"/>
    <property type="match status" value="1"/>
</dbReference>
<evidence type="ECO:0000313" key="1">
    <source>
        <dbReference type="EMBL" id="GGE78990.1"/>
    </source>
</evidence>
<accession>A0A917AXT2</accession>
<comment type="caution">
    <text evidence="1">The sequence shown here is derived from an EMBL/GenBank/DDBJ whole genome shotgun (WGS) entry which is preliminary data.</text>
</comment>
<dbReference type="PANTHER" id="PTHR34352">
    <property type="entry name" value="PROTEIN YHFA"/>
    <property type="match status" value="1"/>
</dbReference>
<keyword evidence="2" id="KW-1185">Reference proteome</keyword>
<protein>
    <submittedName>
        <fullName evidence="1">Osmotically inducible protein C</fullName>
    </submittedName>
</protein>
<dbReference type="InterPro" id="IPR003718">
    <property type="entry name" value="OsmC/Ohr_fam"/>
</dbReference>
<dbReference type="SUPFAM" id="SSF82784">
    <property type="entry name" value="OsmC-like"/>
    <property type="match status" value="1"/>
</dbReference>
<reference evidence="1" key="2">
    <citation type="submission" date="2020-09" db="EMBL/GenBank/DDBJ databases">
        <authorList>
            <person name="Sun Q."/>
            <person name="Zhou Y."/>
        </authorList>
    </citation>
    <scope>NUCLEOTIDE SEQUENCE</scope>
    <source>
        <strain evidence="1">CGMCC 1.12698</strain>
    </source>
</reference>
<dbReference type="Gene3D" id="3.30.300.20">
    <property type="match status" value="1"/>
</dbReference>
<gene>
    <name evidence="1" type="ORF">GCM10007140_30680</name>
</gene>
<dbReference type="RefSeq" id="WP_229722269.1">
    <property type="nucleotide sequence ID" value="NZ_BMFK01000003.1"/>
</dbReference>
<organism evidence="1 2">
    <name type="scientific">Priestia taiwanensis</name>
    <dbReference type="NCBI Taxonomy" id="1347902"/>
    <lineage>
        <taxon>Bacteria</taxon>
        <taxon>Bacillati</taxon>
        <taxon>Bacillota</taxon>
        <taxon>Bacilli</taxon>
        <taxon>Bacillales</taxon>
        <taxon>Bacillaceae</taxon>
        <taxon>Priestia</taxon>
    </lineage>
</organism>
<dbReference type="InterPro" id="IPR036102">
    <property type="entry name" value="OsmC/Ohrsf"/>
</dbReference>
<sequence length="129" mass="14173">MKYVLEHGILSATYSNKSLPISKDSTKGYTPLDLLVSSIVGCSQIVFTQILEKKRISYDSLTIDVQIERAEAGAKQLKKVHIHYTLTGVTATQEAIEKALHLVPKHCTIAQSVKGSIEIEETCSIVNES</sequence>
<name>A0A917AXT2_9BACI</name>
<proteinExistence type="predicted"/>